<feature type="region of interest" description="Disordered" evidence="1">
    <location>
        <begin position="983"/>
        <end position="1016"/>
    </location>
</feature>
<dbReference type="GO" id="GO:0007035">
    <property type="term" value="P:vacuolar acidification"/>
    <property type="evidence" value="ECO:0007669"/>
    <property type="project" value="TreeGrafter"/>
</dbReference>
<organism evidence="4 5">
    <name type="scientific">Colletotrichum gloeosporioides</name>
    <name type="common">Anthracnose fungus</name>
    <name type="synonym">Glomerella cingulata</name>
    <dbReference type="NCBI Taxonomy" id="474922"/>
    <lineage>
        <taxon>Eukaryota</taxon>
        <taxon>Fungi</taxon>
        <taxon>Dikarya</taxon>
        <taxon>Ascomycota</taxon>
        <taxon>Pezizomycotina</taxon>
        <taxon>Sordariomycetes</taxon>
        <taxon>Hypocreomycetidae</taxon>
        <taxon>Glomerellales</taxon>
        <taxon>Glomerellaceae</taxon>
        <taxon>Colletotrichum</taxon>
        <taxon>Colletotrichum gloeosporioides species complex</taxon>
    </lineage>
</organism>
<name>A0A8H8WN20_COLGL</name>
<dbReference type="Proteomes" id="UP000613401">
    <property type="component" value="Unassembled WGS sequence"/>
</dbReference>
<dbReference type="PANTHER" id="PTHR13950">
    <property type="entry name" value="RABCONNECTIN-RELATED"/>
    <property type="match status" value="1"/>
</dbReference>
<feature type="region of interest" description="Disordered" evidence="1">
    <location>
        <begin position="195"/>
        <end position="248"/>
    </location>
</feature>
<accession>A0A8H8WN20</accession>
<evidence type="ECO:0000256" key="1">
    <source>
        <dbReference type="SAM" id="MobiDB-lite"/>
    </source>
</evidence>
<feature type="compositionally biased region" description="Polar residues" evidence="1">
    <location>
        <begin position="149"/>
        <end position="167"/>
    </location>
</feature>
<dbReference type="InterPro" id="IPR013665">
    <property type="entry name" value="Sfi1_dom"/>
</dbReference>
<dbReference type="InterPro" id="IPR052208">
    <property type="entry name" value="DmX-like/RAVE_component"/>
</dbReference>
<keyword evidence="5" id="KW-1185">Reference proteome</keyword>
<sequence>MPSLPHRPALAPRDGISSFASIQSSDSYYSNEEIAILHDVVTAAQDNLDLLPEGERLATNALFQAYDAVLPNYGIDPEEDHHISRLVFRVGGERGDGSLLDKLRNVLARMGIELEFDSRSEGSRPLSDPGDERDHEIPVRPSPPHFNSEHSFATTDDSSSEHIQPPQQGRFRPITAPDEAIRNGDRANLQRLMPIIPRPNHPAPEFSERLKHSSQSHSPSTAAGTEPSHKSPRSVAGSNEHRGASDTTIQPVETVAHDAGKNVSIAASRPVRPKSARTVNWLLPEDVGARPIVDGHETSRAEQNIHYEPFQAQSEQRPPRKDQPQFSPDQNMSHGQYPQHEQPQQYLPQHGNLHQQQFVAQNDIDNLQHQQYQHYTLSQQSNSGRQPYISTVVQHETSKRPSIDSKILGQESSIIERHKVQQQQQEVAPVPQKEPSGDNVLFTRQATPPDEGLEDDLAMQARYAWLEKRAARAARYLQILRGISHWETYATEKHERTAVARRHILRMRHFDPWELVTADAKLKGRRIFTSRLLTLWVRWADGGVVMEQRAVTISARRIAGRVLAAWSGSCSTVTRLSVRPQLQALCLQQWRLSCSALRVICAHTEEHNTRTWWSFAFNSWHQQMRCYQDGVATHRRLSVVRNSLDHWQLETRVEIFRAKMGFNLVRDTICRWHNACRLPPHRGTPGYSGHRRHINQADPKLPQTPHGMHSPLANSHRLLKTTVLDIWHRQALDMARFSKRSRSSAKHQAARHVVDTWQAGNQHSSNLCTWAQRGYFFASVNTVVKTWRSKGVWRSQTRRSYARCRQHVKATLTKENLSRWKSLARVHRNLGWEATKHHSMEKRNRVVGFLDVWYKDSSRDRGASRLITVAWLGEWHIISQDHESVHGRSKEVWQETLKMRYWGQWQSTVLQLKSREYVATDVRERNKKQLVRRLLHHWKGDGDMTRSQHLSAMRASLGSSRKSTGLGMSRQSFQLSRTVHERPGTGLFRASKRQEMGPTVEEEEDQDGGGSGADADGVIVSTPTRWTGMASSVQLPSMTPFAPLPTPFERELRERYNRSVPPAQAGQLSRLSFAQAQRLSTADMSMRRANGSRPEALALCRPSFRRRRATTATCFPEQCGCESRASRMRAILPGRPNPGLYALATGFWDSRHFNVYITGSAFTILCDPGTIVQTVYDEDPSHLQAVAFDEWSGKIATCTDSIIRVYKPFGQSEDALKWGLQSTFLIPGLRDAVDNTILSWGTSEELLVAHSVLCMYSTAGEPNSIWTKTLPNPSKLAEISYDSAYIASVGFQDRLVKVWRRLTYGAEDVRFDLAYLRHPDVVTSIRWRKPYHIEQTVPNVLYTACVDNKIRIWTGSDPHAPQQLNLWGTIDLASAFREQSLSPPTTFLAFVIDGRDVSAATELAVQRRPIQNGEQDNALEHLISLANKSPELCVAFNSAGETAVFVLEDVGSKSSKSPAANLSRFKPQDLDFMCSQHVVLQSYCDRRTGRLRILFHDFEGQIHVYESDLVDLLSPTADQKCLSRQCMWSGHSAPIKKMVRNFSGRAVVSRTAEGESIVWTHNGNTKSGLSRQSVIPGSGHIHRICVLRKGRFVIFLEHNTICLWDCRLQKATLLERQSYEIAGKPLCLVILPRQPHEEYAVAHIATVTSERQGLVWKVNLPQYSRRGSETYVNGRDECSIQEYCRFQLNNIEGLAYVLPVDPAGSAPVTSGFLDVFAKDIAISYTHSGRVDFWTARVDCTGDRVGWLSTCSAETGLSEPALVSGSTLKKAALVDSTRSQLSIWDIGAARLEFTQNYGTNNIIQDLDWTSTPDSQSILAVGFQSKVVLLCQMRFDYLNKGPAWAAVREISIRELTPHPIGDSTWLGDGHLVIGSGNQMFVHGREYDLSGSLVKSLQLPHRKNGVWDLFEAVQRFNGPLPLFHPQFLSQSILAGKSAAVRKVLMSLYKTLKFHVADEPIDDYLGLDPSEFYQDEASAMHGSGSQIGSHFDYQAAADEEDENFTEDVAYAINERLTKVDIEQLSGHEQIQLADIVECAGLVEKQRRSLDENGARFMLFFRQHALRKGRTSEIQMSWREINWAYHSTSQDILVDFVTKQCHSCIRWEDAKESGMFMWLGDHNALRAQFENVARNEYTKSDAKNPVDCSLYYLALKKKTVLQGLWRMAYGNREQATTQRFLANNFDDPVWRTKALKNAYALLSKRRFEYAAAFFLLADHLQDAVNVCLNQLRDLQRAVAIARVYEGDQGPVLRKLLEEEVLALAAREGNRWLASWTFWMLNRKDMAVRALISPVYTLIETPYTPDMQSKLFLTDDPALVVLYAQLRQKTLQTLRGASKVTPRVEWEFVLHSAKLYDRMGCDLLGLDLVRNWEFLKSAISTTNGLGGEINPLKLLRRRSSLVVADLPMSPLHVEMRSGVNRSKDAAPTVFQEPDSSSLLDSFGF</sequence>
<evidence type="ECO:0000259" key="2">
    <source>
        <dbReference type="Pfam" id="PF08457"/>
    </source>
</evidence>
<dbReference type="EMBL" id="WVTB01000122">
    <property type="protein sequence ID" value="KAF3796936.1"/>
    <property type="molecule type" value="Genomic_DNA"/>
</dbReference>
<dbReference type="GeneID" id="69022790"/>
<dbReference type="InterPro" id="IPR036322">
    <property type="entry name" value="WD40_repeat_dom_sf"/>
</dbReference>
<feature type="region of interest" description="Disordered" evidence="1">
    <location>
        <begin position="298"/>
        <end position="344"/>
    </location>
</feature>
<feature type="region of interest" description="Disordered" evidence="1">
    <location>
        <begin position="945"/>
        <end position="966"/>
    </location>
</feature>
<feature type="region of interest" description="Disordered" evidence="1">
    <location>
        <begin position="2418"/>
        <end position="2438"/>
    </location>
</feature>
<protein>
    <submittedName>
        <fullName evidence="4">Regulator of V-ATPase in vacuolar membrane protein 1</fullName>
    </submittedName>
</protein>
<feature type="compositionally biased region" description="Polar residues" evidence="1">
    <location>
        <begin position="324"/>
        <end position="344"/>
    </location>
</feature>
<dbReference type="SUPFAM" id="SSF50978">
    <property type="entry name" value="WD40 repeat-like"/>
    <property type="match status" value="1"/>
</dbReference>
<evidence type="ECO:0000313" key="5">
    <source>
        <dbReference type="Proteomes" id="UP000613401"/>
    </source>
</evidence>
<dbReference type="PANTHER" id="PTHR13950:SF9">
    <property type="entry name" value="RABCONNECTIN-3A"/>
    <property type="match status" value="1"/>
</dbReference>
<evidence type="ECO:0000259" key="3">
    <source>
        <dbReference type="Pfam" id="PF12234"/>
    </source>
</evidence>
<dbReference type="RefSeq" id="XP_045256100.1">
    <property type="nucleotide sequence ID" value="XM_045415463.1"/>
</dbReference>
<feature type="region of interest" description="Disordered" evidence="1">
    <location>
        <begin position="118"/>
        <end position="180"/>
    </location>
</feature>
<dbReference type="InterPro" id="IPR022033">
    <property type="entry name" value="Rav1p_C"/>
</dbReference>
<feature type="compositionally biased region" description="Polar residues" evidence="1">
    <location>
        <begin position="213"/>
        <end position="223"/>
    </location>
</feature>
<proteinExistence type="predicted"/>
<dbReference type="Pfam" id="PF08457">
    <property type="entry name" value="Sfi1"/>
    <property type="match status" value="1"/>
</dbReference>
<feature type="compositionally biased region" description="Polar residues" evidence="1">
    <location>
        <begin position="2427"/>
        <end position="2438"/>
    </location>
</feature>
<dbReference type="GO" id="GO:0043291">
    <property type="term" value="C:RAVE complex"/>
    <property type="evidence" value="ECO:0007669"/>
    <property type="project" value="TreeGrafter"/>
</dbReference>
<feature type="domain" description="Sfi1 spindle body" evidence="2">
    <location>
        <begin position="581"/>
        <end position="938"/>
    </location>
</feature>
<evidence type="ECO:0000313" key="4">
    <source>
        <dbReference type="EMBL" id="KAF3796936.1"/>
    </source>
</evidence>
<reference evidence="4" key="1">
    <citation type="journal article" date="2020" name="Phytopathology">
        <title>Genome sequence and comparative analysis of Colletotrichum gloeosporioides isolated from Liriodendron leaves.</title>
        <authorList>
            <person name="Fu F.F."/>
            <person name="Hao Z."/>
            <person name="Wang P."/>
            <person name="Lu Y."/>
            <person name="Xue L.J."/>
            <person name="Wei G."/>
            <person name="Tian Y."/>
            <person name="Baishi H."/>
            <person name="Xu H."/>
            <person name="Shi J."/>
            <person name="Cheng T."/>
            <person name="Wang G."/>
            <person name="Yi Y."/>
            <person name="Chen J."/>
        </authorList>
    </citation>
    <scope>NUCLEOTIDE SEQUENCE</scope>
    <source>
        <strain evidence="4">Lc1</strain>
    </source>
</reference>
<reference evidence="4" key="2">
    <citation type="submission" date="2020-03" db="EMBL/GenBank/DDBJ databases">
        <authorList>
            <person name="Fu F.-F."/>
            <person name="Chen J."/>
        </authorList>
    </citation>
    <scope>NUCLEOTIDE SEQUENCE</scope>
    <source>
        <strain evidence="4">Lc1</strain>
    </source>
</reference>
<feature type="domain" description="RAVE complex protein Rav1 C-terminal" evidence="3">
    <location>
        <begin position="1728"/>
        <end position="2362"/>
    </location>
</feature>
<dbReference type="Pfam" id="PF12234">
    <property type="entry name" value="Rav1p_C"/>
    <property type="match status" value="1"/>
</dbReference>
<comment type="caution">
    <text evidence="4">The sequence shown here is derived from an EMBL/GenBank/DDBJ whole genome shotgun (WGS) entry which is preliminary data.</text>
</comment>
<gene>
    <name evidence="4" type="ORF">GCG54_00015688</name>
</gene>